<gene>
    <name evidence="2" type="ORF">GCM10010531_27210</name>
</gene>
<protein>
    <recommendedName>
        <fullName evidence="4">OsmC-like protein</fullName>
    </recommendedName>
</protein>
<proteinExistence type="predicted"/>
<keyword evidence="3" id="KW-1185">Reference proteome</keyword>
<dbReference type="EMBL" id="BAAAVV010000006">
    <property type="protein sequence ID" value="GAA3172311.1"/>
    <property type="molecule type" value="Genomic_DNA"/>
</dbReference>
<feature type="region of interest" description="Disordered" evidence="1">
    <location>
        <begin position="1"/>
        <end position="20"/>
    </location>
</feature>
<dbReference type="Gene3D" id="3.30.300.20">
    <property type="match status" value="1"/>
</dbReference>
<dbReference type="InterPro" id="IPR015946">
    <property type="entry name" value="KH_dom-like_a/b"/>
</dbReference>
<name>A0ABP6PCC9_9ACTN</name>
<dbReference type="RefSeq" id="WP_344689468.1">
    <property type="nucleotide sequence ID" value="NZ_BAAAVV010000006.1"/>
</dbReference>
<organism evidence="2 3">
    <name type="scientific">Blastococcus jejuensis</name>
    <dbReference type="NCBI Taxonomy" id="351224"/>
    <lineage>
        <taxon>Bacteria</taxon>
        <taxon>Bacillati</taxon>
        <taxon>Actinomycetota</taxon>
        <taxon>Actinomycetes</taxon>
        <taxon>Geodermatophilales</taxon>
        <taxon>Geodermatophilaceae</taxon>
        <taxon>Blastococcus</taxon>
    </lineage>
</organism>
<evidence type="ECO:0000256" key="1">
    <source>
        <dbReference type="SAM" id="MobiDB-lite"/>
    </source>
</evidence>
<sequence>MTSTPGVKPPTSYRVTGTAQAGGPARILAADETIRLDAGWATPPTGGPGPAELLAGAFAACLLKNVARAGHLLNFTYLDATVTVTARRQDSPPRFVEIGYDLQLTTDESERRVELLHSNLRRYGTVYNTLAAVCDVHGTVTARRSAGPG</sequence>
<accession>A0ABP6PCC9</accession>
<evidence type="ECO:0000313" key="3">
    <source>
        <dbReference type="Proteomes" id="UP001499924"/>
    </source>
</evidence>
<dbReference type="InterPro" id="IPR003718">
    <property type="entry name" value="OsmC/Ohr_fam"/>
</dbReference>
<dbReference type="SUPFAM" id="SSF82784">
    <property type="entry name" value="OsmC-like"/>
    <property type="match status" value="1"/>
</dbReference>
<dbReference type="Pfam" id="PF02566">
    <property type="entry name" value="OsmC"/>
    <property type="match status" value="1"/>
</dbReference>
<dbReference type="Proteomes" id="UP001499924">
    <property type="component" value="Unassembled WGS sequence"/>
</dbReference>
<dbReference type="InterPro" id="IPR036102">
    <property type="entry name" value="OsmC/Ohrsf"/>
</dbReference>
<evidence type="ECO:0000313" key="2">
    <source>
        <dbReference type="EMBL" id="GAA3172311.1"/>
    </source>
</evidence>
<reference evidence="3" key="1">
    <citation type="journal article" date="2019" name="Int. J. Syst. Evol. Microbiol.">
        <title>The Global Catalogue of Microorganisms (GCM) 10K type strain sequencing project: providing services to taxonomists for standard genome sequencing and annotation.</title>
        <authorList>
            <consortium name="The Broad Institute Genomics Platform"/>
            <consortium name="The Broad Institute Genome Sequencing Center for Infectious Disease"/>
            <person name="Wu L."/>
            <person name="Ma J."/>
        </authorList>
    </citation>
    <scope>NUCLEOTIDE SEQUENCE [LARGE SCALE GENOMIC DNA]</scope>
    <source>
        <strain evidence="3">JCM 15614</strain>
    </source>
</reference>
<comment type="caution">
    <text evidence="2">The sequence shown here is derived from an EMBL/GenBank/DDBJ whole genome shotgun (WGS) entry which is preliminary data.</text>
</comment>
<evidence type="ECO:0008006" key="4">
    <source>
        <dbReference type="Google" id="ProtNLM"/>
    </source>
</evidence>